<dbReference type="InterPro" id="IPR036770">
    <property type="entry name" value="Ankyrin_rpt-contain_sf"/>
</dbReference>
<sequence>MAPSRRRRVDGVARGAESTSSAKRAKVDEAKEEEDPLVRRKEEVVRLLEKAKKGKGKGNARAKKELVTLCADFEAKNEKLLGRLLPELWQKILDEYLDQNDLLAFSLTCRFFREKQKDLGWKMETDLNHLRELRKSGKVASHTLGWFQWVCDTLNIMPGFVWPGERVKGAVYEGDLVNYAAFQGSVEILRWLVKKKRWKLNRDTSWWAGAGGSIEVLEYLRGRGVFEREGSGLPAFDGAARGGRLEALKFLRGLDPPCPWDGWICRGAAKGGHLEALKWLRAQEPPCPWGRRTCREEASEYDHQHVVKWIDQQEDESDVELSDLI</sequence>
<dbReference type="Gene3D" id="1.25.40.20">
    <property type="entry name" value="Ankyrin repeat-containing domain"/>
    <property type="match status" value="1"/>
</dbReference>
<evidence type="ECO:0000256" key="1">
    <source>
        <dbReference type="SAM" id="MobiDB-lite"/>
    </source>
</evidence>
<organism evidence="2 3">
    <name type="scientific">Chloropicon roscoffensis</name>
    <dbReference type="NCBI Taxonomy" id="1461544"/>
    <lineage>
        <taxon>Eukaryota</taxon>
        <taxon>Viridiplantae</taxon>
        <taxon>Chlorophyta</taxon>
        <taxon>Chloropicophyceae</taxon>
        <taxon>Chloropicales</taxon>
        <taxon>Chloropicaceae</taxon>
        <taxon>Chloropicon</taxon>
    </lineage>
</organism>
<protein>
    <recommendedName>
        <fullName evidence="4">F-box domain-containing protein</fullName>
    </recommendedName>
</protein>
<evidence type="ECO:0008006" key="4">
    <source>
        <dbReference type="Google" id="ProtNLM"/>
    </source>
</evidence>
<keyword evidence="3" id="KW-1185">Reference proteome</keyword>
<dbReference type="EMBL" id="CP151512">
    <property type="protein sequence ID" value="WZN65485.1"/>
    <property type="molecule type" value="Genomic_DNA"/>
</dbReference>
<dbReference type="PANTHER" id="PTHR46586:SF3">
    <property type="entry name" value="ANKYRIN REPEAT-CONTAINING PROTEIN"/>
    <property type="match status" value="1"/>
</dbReference>
<reference evidence="2 3" key="1">
    <citation type="submission" date="2024-03" db="EMBL/GenBank/DDBJ databases">
        <title>Complete genome sequence of the green alga Chloropicon roscoffensis RCC1871.</title>
        <authorList>
            <person name="Lemieux C."/>
            <person name="Pombert J.-F."/>
            <person name="Otis C."/>
            <person name="Turmel M."/>
        </authorList>
    </citation>
    <scope>NUCLEOTIDE SEQUENCE [LARGE SCALE GENOMIC DNA]</scope>
    <source>
        <strain evidence="2 3">RCC1871</strain>
    </source>
</reference>
<dbReference type="CDD" id="cd09917">
    <property type="entry name" value="F-box_SF"/>
    <property type="match status" value="1"/>
</dbReference>
<dbReference type="AlphaFoldDB" id="A0AAX4PGM9"/>
<name>A0AAX4PGM9_9CHLO</name>
<accession>A0AAX4PGM9</accession>
<evidence type="ECO:0000313" key="2">
    <source>
        <dbReference type="EMBL" id="WZN65485.1"/>
    </source>
</evidence>
<feature type="region of interest" description="Disordered" evidence="1">
    <location>
        <begin position="1"/>
        <end position="36"/>
    </location>
</feature>
<proteinExistence type="predicted"/>
<dbReference type="SUPFAM" id="SSF48403">
    <property type="entry name" value="Ankyrin repeat"/>
    <property type="match status" value="1"/>
</dbReference>
<dbReference type="InterPro" id="IPR052050">
    <property type="entry name" value="SecEffector_AnkRepeat"/>
</dbReference>
<dbReference type="PANTHER" id="PTHR46586">
    <property type="entry name" value="ANKYRIN REPEAT-CONTAINING PROTEIN"/>
    <property type="match status" value="1"/>
</dbReference>
<dbReference type="Proteomes" id="UP001472866">
    <property type="component" value="Chromosome 12"/>
</dbReference>
<gene>
    <name evidence="2" type="ORF">HKI87_12g70440</name>
</gene>
<evidence type="ECO:0000313" key="3">
    <source>
        <dbReference type="Proteomes" id="UP001472866"/>
    </source>
</evidence>